<proteinExistence type="predicted"/>
<evidence type="ECO:0000313" key="2">
    <source>
        <dbReference type="EMBL" id="PPJ36332.1"/>
    </source>
</evidence>
<dbReference type="EMBL" id="PSZC01000014">
    <property type="protein sequence ID" value="PPJ36332.1"/>
    <property type="molecule type" value="Genomic_DNA"/>
</dbReference>
<comment type="caution">
    <text evidence="2">The sequence shown here is derived from an EMBL/GenBank/DDBJ whole genome shotgun (WGS) entry which is preliminary data.</text>
</comment>
<protein>
    <submittedName>
        <fullName evidence="2">Uncharacterized protein</fullName>
    </submittedName>
</protein>
<gene>
    <name evidence="2" type="ORF">C5E45_19960</name>
</gene>
<dbReference type="AlphaFoldDB" id="A0A2S6AM77"/>
<organism evidence="2 3">
    <name type="scientific">Nocardia nova</name>
    <dbReference type="NCBI Taxonomy" id="37330"/>
    <lineage>
        <taxon>Bacteria</taxon>
        <taxon>Bacillati</taxon>
        <taxon>Actinomycetota</taxon>
        <taxon>Actinomycetes</taxon>
        <taxon>Mycobacteriales</taxon>
        <taxon>Nocardiaceae</taxon>
        <taxon>Nocardia</taxon>
    </lineage>
</organism>
<reference evidence="2 3" key="1">
    <citation type="submission" date="2018-02" db="EMBL/GenBank/DDBJ databases">
        <title>8 Nocardia nova and 1 Nocardia cyriacigeorgica strain used for evolution to TMP-SMX.</title>
        <authorList>
            <person name="Mehta H."/>
            <person name="Weng J."/>
            <person name="Shamoo Y."/>
        </authorList>
    </citation>
    <scope>NUCLEOTIDE SEQUENCE [LARGE SCALE GENOMIC DNA]</scope>
    <source>
        <strain evidence="2 3">MDA3139</strain>
    </source>
</reference>
<feature type="region of interest" description="Disordered" evidence="1">
    <location>
        <begin position="49"/>
        <end position="68"/>
    </location>
</feature>
<dbReference type="Proteomes" id="UP000239874">
    <property type="component" value="Unassembled WGS sequence"/>
</dbReference>
<name>A0A2S6AM77_9NOCA</name>
<sequence length="81" mass="7944">MGDEFEESAAVVSEYLPGGVHGLDANALEVGVVGANRSVVEGRGDQSVAVGEYAPGSSGSKDRCAGLGSQVAECGPDGGFG</sequence>
<evidence type="ECO:0000313" key="3">
    <source>
        <dbReference type="Proteomes" id="UP000239874"/>
    </source>
</evidence>
<evidence type="ECO:0000256" key="1">
    <source>
        <dbReference type="SAM" id="MobiDB-lite"/>
    </source>
</evidence>
<accession>A0A2S6AM77</accession>